<dbReference type="InterPro" id="IPR000873">
    <property type="entry name" value="AMP-dep_synth/lig_dom"/>
</dbReference>
<name>A0A1H0E7J4_9PSED</name>
<dbReference type="PROSITE" id="PS00455">
    <property type="entry name" value="AMP_BINDING"/>
    <property type="match status" value="1"/>
</dbReference>
<evidence type="ECO:0000313" key="5">
    <source>
        <dbReference type="EMBL" id="SDN78382.1"/>
    </source>
</evidence>
<dbReference type="STRING" id="198616.SAMN05216193_10571"/>
<dbReference type="PANTHER" id="PTHR43767">
    <property type="entry name" value="LONG-CHAIN-FATTY-ACID--COA LIGASE"/>
    <property type="match status" value="1"/>
</dbReference>
<dbReference type="NCBIfam" id="NF004837">
    <property type="entry name" value="PRK06187.1"/>
    <property type="match status" value="1"/>
</dbReference>
<dbReference type="GO" id="GO:0016878">
    <property type="term" value="F:acid-thiol ligase activity"/>
    <property type="evidence" value="ECO:0007669"/>
    <property type="project" value="UniProtKB-ARBA"/>
</dbReference>
<dbReference type="InterPro" id="IPR045851">
    <property type="entry name" value="AMP-bd_C_sf"/>
</dbReference>
<dbReference type="CDD" id="cd17631">
    <property type="entry name" value="FACL_FadD13-like"/>
    <property type="match status" value="1"/>
</dbReference>
<evidence type="ECO:0000259" key="3">
    <source>
        <dbReference type="Pfam" id="PF00501"/>
    </source>
</evidence>
<dbReference type="Gene3D" id="3.40.50.12780">
    <property type="entry name" value="N-terminal domain of ligase-like"/>
    <property type="match status" value="1"/>
</dbReference>
<evidence type="ECO:0000313" key="6">
    <source>
        <dbReference type="Proteomes" id="UP000242957"/>
    </source>
</evidence>
<gene>
    <name evidence="5" type="ORF">SAMN05216193_10571</name>
</gene>
<feature type="domain" description="AMP-dependent synthetase/ligase" evidence="3">
    <location>
        <begin position="10"/>
        <end position="374"/>
    </location>
</feature>
<dbReference type="Pfam" id="PF13193">
    <property type="entry name" value="AMP-binding_C"/>
    <property type="match status" value="1"/>
</dbReference>
<dbReference type="SUPFAM" id="SSF56801">
    <property type="entry name" value="Acetyl-CoA synthetase-like"/>
    <property type="match status" value="1"/>
</dbReference>
<feature type="domain" description="AMP-binding enzyme C-terminal" evidence="4">
    <location>
        <begin position="424"/>
        <end position="499"/>
    </location>
</feature>
<sequence length="518" mass="56492">MYLTQGLHRMLQQQPDQVATIFRGRTRTFREVVDRVARLAAGFRSLGMCDGDRVGMLALNSDSFYEYMYGTWWGGGVLNPVNIRWSVPEIVYSLDDCDTRILLIDDNFLHMAAEIVATAKVPPVLVHVGSGPAPEGMLSYEGLIAEHQPIADALRGGDDLASIMYTGGTTGRPKGVMQSHMNLWSSAIMRMADYASIEGSVTLHVAPMFHTACMARVIAQTISGRPHVFVPSFDALDVLRTIESEKVVDILLVPVMLQALIMHPEFPNFDLSSLKRLIYGASPITQPVLERALQLLPGVQFQQGYGMTEASPSISISGPENHTAEAIASGRVRSAGRPLIGVNVRVVDEDGNEVPRGIVGEVIARGPNVMLGYWNRAEETAETLRDGWLHTGDGGYMDEDGYLYIVDRIKDMIVTGGENVYSAEVESALAGHPAVAACAVIGIPSDRWGEAVHAAVVLKPGQQAGETEIIEHCRKFIAGYKCPKSVEFMAALPMSGAGKILKRDLRAPYWKDKTRAVN</sequence>
<dbReference type="InterPro" id="IPR042099">
    <property type="entry name" value="ANL_N_sf"/>
</dbReference>
<reference evidence="6" key="1">
    <citation type="submission" date="2016-10" db="EMBL/GenBank/DDBJ databases">
        <authorList>
            <person name="Varghese N."/>
            <person name="Submissions S."/>
        </authorList>
    </citation>
    <scope>NUCLEOTIDE SEQUENCE [LARGE SCALE GENOMIC DNA]</scope>
    <source>
        <strain evidence="6">JCM 21621</strain>
    </source>
</reference>
<keyword evidence="6" id="KW-1185">Reference proteome</keyword>
<dbReference type="EMBL" id="FNIJ01000005">
    <property type="protein sequence ID" value="SDN78382.1"/>
    <property type="molecule type" value="Genomic_DNA"/>
</dbReference>
<organism evidence="5 6">
    <name type="scientific">Pseudomonas jinjuensis</name>
    <dbReference type="NCBI Taxonomy" id="198616"/>
    <lineage>
        <taxon>Bacteria</taxon>
        <taxon>Pseudomonadati</taxon>
        <taxon>Pseudomonadota</taxon>
        <taxon>Gammaproteobacteria</taxon>
        <taxon>Pseudomonadales</taxon>
        <taxon>Pseudomonadaceae</taxon>
        <taxon>Pseudomonas</taxon>
    </lineage>
</organism>
<proteinExistence type="inferred from homology"/>
<dbReference type="Pfam" id="PF00501">
    <property type="entry name" value="AMP-binding"/>
    <property type="match status" value="1"/>
</dbReference>
<keyword evidence="2" id="KW-0436">Ligase</keyword>
<dbReference type="FunFam" id="3.30.300.30:FF:000008">
    <property type="entry name" value="2,3-dihydroxybenzoate-AMP ligase"/>
    <property type="match status" value="1"/>
</dbReference>
<dbReference type="Gene3D" id="3.30.300.30">
    <property type="match status" value="1"/>
</dbReference>
<accession>A0A1H0E7J4</accession>
<dbReference type="RefSeq" id="WP_084310666.1">
    <property type="nucleotide sequence ID" value="NZ_FNIJ01000005.1"/>
</dbReference>
<dbReference type="Proteomes" id="UP000242957">
    <property type="component" value="Unassembled WGS sequence"/>
</dbReference>
<evidence type="ECO:0000259" key="4">
    <source>
        <dbReference type="Pfam" id="PF13193"/>
    </source>
</evidence>
<dbReference type="InterPro" id="IPR025110">
    <property type="entry name" value="AMP-bd_C"/>
</dbReference>
<dbReference type="OrthoDB" id="9803968at2"/>
<comment type="similarity">
    <text evidence="1">Belongs to the ATP-dependent AMP-binding enzyme family.</text>
</comment>
<evidence type="ECO:0000256" key="1">
    <source>
        <dbReference type="ARBA" id="ARBA00006432"/>
    </source>
</evidence>
<evidence type="ECO:0000256" key="2">
    <source>
        <dbReference type="ARBA" id="ARBA00022598"/>
    </source>
</evidence>
<dbReference type="InterPro" id="IPR050237">
    <property type="entry name" value="ATP-dep_AMP-bd_enzyme"/>
</dbReference>
<protein>
    <submittedName>
        <fullName evidence="5">Long-chain acyl-CoA synthetase</fullName>
    </submittedName>
</protein>
<dbReference type="InterPro" id="IPR020845">
    <property type="entry name" value="AMP-binding_CS"/>
</dbReference>
<dbReference type="PANTHER" id="PTHR43767:SF1">
    <property type="entry name" value="NONRIBOSOMAL PEPTIDE SYNTHASE PES1 (EUROFUNG)-RELATED"/>
    <property type="match status" value="1"/>
</dbReference>
<dbReference type="AlphaFoldDB" id="A0A1H0E7J4"/>